<keyword evidence="2" id="KW-1185">Reference proteome</keyword>
<accession>A0ABQ5Q3X4</accession>
<evidence type="ECO:0008006" key="3">
    <source>
        <dbReference type="Google" id="ProtNLM"/>
    </source>
</evidence>
<reference evidence="1 2" key="1">
    <citation type="journal article" date="2023" name="Antonie Van Leeuwenhoek">
        <title>Mesoterricola silvestris gen. nov., sp. nov., Mesoterricola sediminis sp. nov., Geothrix oryzae sp. nov., Geothrix edaphica sp. nov., Geothrix rubra sp. nov., and Geothrix limicola sp. nov., six novel members of Acidobacteriota isolated from soils.</title>
        <authorList>
            <person name="Itoh H."/>
            <person name="Sugisawa Y."/>
            <person name="Mise K."/>
            <person name="Xu Z."/>
            <person name="Kuniyasu M."/>
            <person name="Ushijima N."/>
            <person name="Kawano K."/>
            <person name="Kobayashi E."/>
            <person name="Shiratori Y."/>
            <person name="Masuda Y."/>
            <person name="Senoo K."/>
        </authorList>
    </citation>
    <scope>NUCLEOTIDE SEQUENCE [LARGE SCALE GENOMIC DNA]</scope>
    <source>
        <strain evidence="1 2">Red803</strain>
    </source>
</reference>
<organism evidence="1 2">
    <name type="scientific">Geothrix rubra</name>
    <dbReference type="NCBI Taxonomy" id="2927977"/>
    <lineage>
        <taxon>Bacteria</taxon>
        <taxon>Pseudomonadati</taxon>
        <taxon>Acidobacteriota</taxon>
        <taxon>Holophagae</taxon>
        <taxon>Holophagales</taxon>
        <taxon>Holophagaceae</taxon>
        <taxon>Geothrix</taxon>
    </lineage>
</organism>
<dbReference type="EMBL" id="BSDD01000001">
    <property type="protein sequence ID" value="GLH69302.1"/>
    <property type="molecule type" value="Genomic_DNA"/>
</dbReference>
<comment type="caution">
    <text evidence="1">The sequence shown here is derived from an EMBL/GenBank/DDBJ whole genome shotgun (WGS) entry which is preliminary data.</text>
</comment>
<gene>
    <name evidence="1" type="ORF">GETHPA_08350</name>
</gene>
<evidence type="ECO:0000313" key="2">
    <source>
        <dbReference type="Proteomes" id="UP001165089"/>
    </source>
</evidence>
<sequence length="1063" mass="111755">MNMRHPRSVPPSRPALWMAPLVLALAAGGSVGCFRATGVTRPNLAVEEIPQVGGDRVAGLKASAGPGDFYVGNDYVQLAVDGAAFGDQPGQLGAPSGGSVLDIGTISLDQSFKRVSMPDDMLGRLGPVANQDPDLPMVFDHYLPGKSTNLVFLDMQGYLLDPKGKLGATLDAQGRVVGVAVDHRISLGLRDTYFTLETTVTNHSGATLPIENLGDFLSQQGGGYRFVVPATKAFDGTPVTSWGMEIPGSDFAHPLTTSVQAPMVALTSTESSGTTYDDHSGLGILPVDTDQVLVTSDPQHPLTEDRPVFPARLVVGGPAVASLADGQSLTYRRRVYVTGGPSFYVSSIVNTAKPTPSNSVFNSMAVARSGLRGGDLGFVAFNSFGTATLGGPLQAEYRIERYLGSAADASTDLNPANWSLERVEFREKGDAPSSASTVQMFLPAVADPNVSGQNQRYRITVRNRNQSATFYTATNSLNTSRPHLATPIEPSKTQPWSLAESLAPERFDVIDSAGNVLTQKQSLQTFSAREAGATVYDGLQPLRITFAGIGATPDPDMQRTRKVSSYFEPIYKGKAVAGGNVGSYQYQAGNQAFGSSFAFRFSPLSSFFPSGDYLAYGTRGPLSFLDTLPVSAFDGQTDTNHMFVVVKSSLPTGWTSFDLPGPTQATTGGFNPGEMLSSALAEGVQVVARTEQDLQTDPTALRAEFRVEFDANNTGLSDAQRDPIGNDPFVVGARSSVLTDGTVTALFTPAPTSTRFGGALPSTGWTLADFLTQAQGAFNVIERPRGPKGLFTVRGFDPAVALGSGTNAWWTQTGPVSLGKREGDFDAIELLRGEYSDASGNPLPLTDPANATAWFNEFLAVRNDWFGLIGQQGPGGFIKGLGLSSARYSLDTPVGLARTYLNLGSATLAQNDLSPVLKALQAGAAVASTGPLLDVTANGTGPGGLVAGPVSSVTLTVNLYAPDWVPVDEVRAVVNGVVQTIPISSFTASTADSRLRTATVTLAMPTTGKDAWIVVEAGVPLTTTGAYAAGTPWAKIMKGIYPIAVTNPIFVDVTGGGYTPPFP</sequence>
<evidence type="ECO:0000313" key="1">
    <source>
        <dbReference type="EMBL" id="GLH69302.1"/>
    </source>
</evidence>
<proteinExistence type="predicted"/>
<name>A0ABQ5Q3X4_9BACT</name>
<dbReference type="PROSITE" id="PS51257">
    <property type="entry name" value="PROKAR_LIPOPROTEIN"/>
    <property type="match status" value="1"/>
</dbReference>
<dbReference type="Proteomes" id="UP001165089">
    <property type="component" value="Unassembled WGS sequence"/>
</dbReference>
<protein>
    <recommendedName>
        <fullName evidence="3">Lipoprotein</fullName>
    </recommendedName>
</protein>